<comment type="caution">
    <text evidence="1">The sequence shown here is derived from an EMBL/GenBank/DDBJ whole genome shotgun (WGS) entry which is preliminary data.</text>
</comment>
<accession>A0A927PZI0</accession>
<proteinExistence type="predicted"/>
<evidence type="ECO:0000313" key="2">
    <source>
        <dbReference type="Proteomes" id="UP000616839"/>
    </source>
</evidence>
<keyword evidence="2" id="KW-1185">Reference proteome</keyword>
<dbReference type="AlphaFoldDB" id="A0A927PZI0"/>
<dbReference type="EMBL" id="JACYXZ010000001">
    <property type="protein sequence ID" value="MBD8869175.1"/>
    <property type="molecule type" value="Genomic_DNA"/>
</dbReference>
<protein>
    <submittedName>
        <fullName evidence="1">Uncharacterized protein</fullName>
    </submittedName>
</protein>
<organism evidence="1 2">
    <name type="scientific">Nocardioides donggukensis</name>
    <dbReference type="NCBI Taxonomy" id="2774019"/>
    <lineage>
        <taxon>Bacteria</taxon>
        <taxon>Bacillati</taxon>
        <taxon>Actinomycetota</taxon>
        <taxon>Actinomycetes</taxon>
        <taxon>Propionibacteriales</taxon>
        <taxon>Nocardioidaceae</taxon>
        <taxon>Nocardioides</taxon>
    </lineage>
</organism>
<gene>
    <name evidence="1" type="ORF">IE331_06015</name>
</gene>
<dbReference type="Proteomes" id="UP000616839">
    <property type="component" value="Unassembled WGS sequence"/>
</dbReference>
<sequence length="154" mass="16658">MPLSFALIGWVLVACGPAQGVDPMPDAEVTAADAAVRLVDEAAANLVLIVSNQSFDDEVVRLSVVIDGVTVVDGDFHVEGQHNWISFPLGLPTGVHELTAASDSGATLRESFEVRRASARYAVIDYWTEDDSPDTDDPAVYLTWQFQRHAPAFD</sequence>
<dbReference type="RefSeq" id="WP_192141408.1">
    <property type="nucleotide sequence ID" value="NZ_JACYXZ010000001.1"/>
</dbReference>
<evidence type="ECO:0000313" key="1">
    <source>
        <dbReference type="EMBL" id="MBD8869175.1"/>
    </source>
</evidence>
<reference evidence="1" key="1">
    <citation type="submission" date="2020-09" db="EMBL/GenBank/DDBJ databases">
        <title>Nocardioides sp. strain MJB4 16S ribosomal RNA gene Genome sequencing and assembly.</title>
        <authorList>
            <person name="Kim I."/>
        </authorList>
    </citation>
    <scope>NUCLEOTIDE SEQUENCE</scope>
    <source>
        <strain evidence="1">MJB4</strain>
    </source>
</reference>
<name>A0A927PZI0_9ACTN</name>